<proteinExistence type="predicted"/>
<dbReference type="EMBL" id="CP022188">
    <property type="protein sequence ID" value="AWI79308.1"/>
    <property type="molecule type" value="Genomic_DNA"/>
</dbReference>
<protein>
    <submittedName>
        <fullName evidence="1">Uncharacterized protein</fullName>
    </submittedName>
</protein>
<organism evidence="1 2">
    <name type="scientific">Parazoarcus communis</name>
    <dbReference type="NCBI Taxonomy" id="41977"/>
    <lineage>
        <taxon>Bacteria</taxon>
        <taxon>Pseudomonadati</taxon>
        <taxon>Pseudomonadota</taxon>
        <taxon>Betaproteobacteria</taxon>
        <taxon>Rhodocyclales</taxon>
        <taxon>Zoogloeaceae</taxon>
        <taxon>Parazoarcus</taxon>
    </lineage>
</organism>
<dbReference type="Proteomes" id="UP000244902">
    <property type="component" value="Chromosome"/>
</dbReference>
<accession>A0A2U8H0X1</accession>
<evidence type="ECO:0000313" key="1">
    <source>
        <dbReference type="EMBL" id="AWI79308.1"/>
    </source>
</evidence>
<dbReference type="AlphaFoldDB" id="A0A2U8H0X1"/>
<reference evidence="1 2" key="1">
    <citation type="submission" date="2017-06" db="EMBL/GenBank/DDBJ databases">
        <title>Azoarcus sp. TSNA42 complete genome sequence.</title>
        <authorList>
            <person name="Woo J.-H."/>
            <person name="Kim H.-S."/>
        </authorList>
    </citation>
    <scope>NUCLEOTIDE SEQUENCE [LARGE SCALE GENOMIC DNA]</scope>
    <source>
        <strain evidence="1 2">TSNA42</strain>
    </source>
</reference>
<gene>
    <name evidence="1" type="ORF">CEW87_07970</name>
</gene>
<name>A0A2U8H0X1_9RHOO</name>
<dbReference type="RefSeq" id="WP_108972204.1">
    <property type="nucleotide sequence ID" value="NZ_CP022187.1"/>
</dbReference>
<evidence type="ECO:0000313" key="2">
    <source>
        <dbReference type="Proteomes" id="UP000244902"/>
    </source>
</evidence>
<sequence>MRETKEHGASAEVMERLHAMTRGRKIVLAVFVIWAAQAIPKWTAAILADGEASATIMSYFIKPLG</sequence>